<reference evidence="4" key="1">
    <citation type="submission" date="2016-10" db="EMBL/GenBank/DDBJ databases">
        <authorList>
            <person name="Varghese N."/>
            <person name="Submissions S."/>
        </authorList>
    </citation>
    <scope>NUCLEOTIDE SEQUENCE [LARGE SCALE GENOMIC DNA]</scope>
    <source>
        <strain evidence="4">CGMCC 1.11014</strain>
    </source>
</reference>
<protein>
    <submittedName>
        <fullName evidence="3">VPLPA-CTERM protein sorting domain-containing protein</fullName>
    </submittedName>
</protein>
<organism evidence="3 4">
    <name type="scientific">Pseudoduganella namucuonensis</name>
    <dbReference type="NCBI Taxonomy" id="1035707"/>
    <lineage>
        <taxon>Bacteria</taxon>
        <taxon>Pseudomonadati</taxon>
        <taxon>Pseudomonadota</taxon>
        <taxon>Betaproteobacteria</taxon>
        <taxon>Burkholderiales</taxon>
        <taxon>Oxalobacteraceae</taxon>
        <taxon>Telluria group</taxon>
        <taxon>Pseudoduganella</taxon>
    </lineage>
</organism>
<evidence type="ECO:0000256" key="1">
    <source>
        <dbReference type="SAM" id="SignalP"/>
    </source>
</evidence>
<dbReference type="InterPro" id="IPR013424">
    <property type="entry name" value="Ice-binding_C"/>
</dbReference>
<feature type="domain" description="Ice-binding protein C-terminal" evidence="2">
    <location>
        <begin position="190"/>
        <end position="213"/>
    </location>
</feature>
<gene>
    <name evidence="3" type="ORF">SAMN05216552_1002177</name>
</gene>
<evidence type="ECO:0000313" key="4">
    <source>
        <dbReference type="Proteomes" id="UP000199391"/>
    </source>
</evidence>
<dbReference type="Pfam" id="PF07589">
    <property type="entry name" value="PEP-CTERM"/>
    <property type="match status" value="1"/>
</dbReference>
<dbReference type="NCBIfam" id="TIGR02595">
    <property type="entry name" value="PEP_CTERM"/>
    <property type="match status" value="1"/>
</dbReference>
<dbReference type="EMBL" id="FPBO01000002">
    <property type="protein sequence ID" value="SFU37839.1"/>
    <property type="molecule type" value="Genomic_DNA"/>
</dbReference>
<feature type="chain" id="PRO_5011671252" evidence="1">
    <location>
        <begin position="24"/>
        <end position="215"/>
    </location>
</feature>
<dbReference type="RefSeq" id="WP_093553358.1">
    <property type="nucleotide sequence ID" value="NZ_FPBO01000002.1"/>
</dbReference>
<dbReference type="Proteomes" id="UP000199391">
    <property type="component" value="Unassembled WGS sequence"/>
</dbReference>
<name>A0A1I7FNP9_9BURK</name>
<dbReference type="AlphaFoldDB" id="A0A1I7FNP9"/>
<evidence type="ECO:0000313" key="3">
    <source>
        <dbReference type="EMBL" id="SFU37839.1"/>
    </source>
</evidence>
<keyword evidence="1" id="KW-0732">Signal</keyword>
<feature type="signal peptide" evidence="1">
    <location>
        <begin position="1"/>
        <end position="23"/>
    </location>
</feature>
<keyword evidence="4" id="KW-1185">Reference proteome</keyword>
<proteinExistence type="predicted"/>
<evidence type="ECO:0000259" key="2">
    <source>
        <dbReference type="Pfam" id="PF07589"/>
    </source>
</evidence>
<sequence length="215" mass="22246">MRIPPLKAIAAALFTCCAATAGAAPITFDGLAGSDMANQDFQYTGAFSGFNGGGVATVQDYTFTAADTMYFIGPGYTGHYQDAGNPYNGTDYLMGTAFTLRSASSAPFSLNGLDLGVWSDFSSASLTLTGTYAGGGTFSSTLDLSSMNSLTFDDGDFTHFAPSQFSNLASLQFSSNAMFTLDNLDVGPSAVPEPATLALMGLGLAGIAAARRRRK</sequence>
<accession>A0A1I7FNP9</accession>